<accession>A0AAU7VI53</accession>
<keyword evidence="1" id="KW-1133">Transmembrane helix</keyword>
<keyword evidence="1" id="KW-0472">Membrane</keyword>
<dbReference type="AlphaFoldDB" id="A0AAU7VI53"/>
<proteinExistence type="predicted"/>
<reference evidence="2" key="1">
    <citation type="journal article" date="2013" name="Extremophiles">
        <title>Proteinivorax tanatarense gen. nov., sp. nov., an anaerobic, haloalkaliphilic, proteolytic bacterium isolated from a decaying algal bloom, and proposal of Proteinivoraceae fam. nov.</title>
        <authorList>
            <person name="Kevbrin V."/>
            <person name="Boltyanskaya Y."/>
            <person name="Zhilina T."/>
            <person name="Kolganova T."/>
            <person name="Lavrentjeva E."/>
            <person name="Kuznetsov B."/>
        </authorList>
    </citation>
    <scope>NUCLEOTIDE SEQUENCE</scope>
    <source>
        <strain evidence="2">Z-910T</strain>
    </source>
</reference>
<evidence type="ECO:0000256" key="1">
    <source>
        <dbReference type="SAM" id="Phobius"/>
    </source>
</evidence>
<evidence type="ECO:0008006" key="3">
    <source>
        <dbReference type="Google" id="ProtNLM"/>
    </source>
</evidence>
<evidence type="ECO:0000313" key="2">
    <source>
        <dbReference type="EMBL" id="XBX73758.1"/>
    </source>
</evidence>
<feature type="transmembrane region" description="Helical" evidence="1">
    <location>
        <begin position="20"/>
        <end position="37"/>
    </location>
</feature>
<dbReference type="EMBL" id="CP158367">
    <property type="protein sequence ID" value="XBX73758.1"/>
    <property type="molecule type" value="Genomic_DNA"/>
</dbReference>
<name>A0AAU7VI53_9FIRM</name>
<sequence>MKFSKRNRFKKGKSGVWKKIVSIIALVVAVGFIAYTYRTVGLISALQGTEGYWDVEGNDQEAYLIVYTDKENEQNPLKSAFVVVLGSEGPAYNINIPTQTTVDFDAQRITLNDVYRGGTIDDVVTAVEQTFYDGFIDNYVILDSEGVKTLVENGREFEIHIRQNFDHEDFTRTTGERTLETDEVMAYMEPVENHLEGNKEFEPNERFIQRQIDVVLGIFDNNFKWNRALGLIGSFAELENRMYTNMDIRQLALFRNMLDESLERERHTFTLPGETVTIDGNVLWVPNQNEIANNTIIAIQEGEPYVPRYSIAYAVVNGTNITGLAGSIRDEIQNEFGFSFEVERKDGQDSVGAYNPSQYHNFYDGPNFRNYSGADRTQIYVHPDYRVFAEGILEYLKDHYPANPRLQLNEDMESHDVVIILGYDLKED</sequence>
<reference evidence="2" key="2">
    <citation type="submission" date="2024-06" db="EMBL/GenBank/DDBJ databases">
        <authorList>
            <person name="Petrova K.O."/>
            <person name="Toshchakov S.V."/>
            <person name="Boltjanskaja Y.V."/>
            <person name="Kevbrin V."/>
        </authorList>
    </citation>
    <scope>NUCLEOTIDE SEQUENCE</scope>
    <source>
        <strain evidence="2">Z-910T</strain>
    </source>
</reference>
<keyword evidence="1" id="KW-0812">Transmembrane</keyword>
<organism evidence="2">
    <name type="scientific">Proteinivorax tanatarense</name>
    <dbReference type="NCBI Taxonomy" id="1260629"/>
    <lineage>
        <taxon>Bacteria</taxon>
        <taxon>Bacillati</taxon>
        <taxon>Bacillota</taxon>
        <taxon>Clostridia</taxon>
        <taxon>Eubacteriales</taxon>
        <taxon>Proteinivoracaceae</taxon>
        <taxon>Proteinivorax</taxon>
    </lineage>
</organism>
<gene>
    <name evidence="2" type="ORF">PRVXT_001760</name>
</gene>
<dbReference type="Gene3D" id="3.40.630.190">
    <property type="entry name" value="LCP protein"/>
    <property type="match status" value="1"/>
</dbReference>
<dbReference type="RefSeq" id="WP_350342520.1">
    <property type="nucleotide sequence ID" value="NZ_CP158367.1"/>
</dbReference>
<protein>
    <recommendedName>
        <fullName evidence="3">LytR family transcriptional regulator</fullName>
    </recommendedName>
</protein>